<dbReference type="GO" id="GO:0006310">
    <property type="term" value="P:DNA recombination"/>
    <property type="evidence" value="ECO:0007669"/>
    <property type="project" value="UniProtKB-KW"/>
</dbReference>
<dbReference type="Proteomes" id="UP000001901">
    <property type="component" value="Chromosome"/>
</dbReference>
<organism evidence="3 4">
    <name type="scientific">Archaeoglobus profundus (strain DSM 5631 / JCM 9629 / NBRC 100127 / Av18)</name>
    <dbReference type="NCBI Taxonomy" id="572546"/>
    <lineage>
        <taxon>Archaea</taxon>
        <taxon>Methanobacteriati</taxon>
        <taxon>Methanobacteriota</taxon>
        <taxon>Archaeoglobi</taxon>
        <taxon>Archaeoglobales</taxon>
        <taxon>Archaeoglobaceae</taxon>
        <taxon>Archaeoglobus</taxon>
    </lineage>
</organism>
<dbReference type="HOGENOM" id="CLU_062372_0_0_2"/>
<dbReference type="InterPro" id="IPR031857">
    <property type="entry name" value="Integrase_SSV1_C"/>
</dbReference>
<sequence length="325" mass="38362">MKEVRDANVNVGTMLRRIGGWDVHHILSQGPDLNRGQGICSGLREEKIKNRVISIGCSSKESNIDEIRYDEVRKDFINWLYEKCSKEHADKQIYYLDKYLPDRIRNPKELFEIIRKVEKGKRHFCVGLRNLLNFYEAFDLMNEESLMKYRKIVKIPKTNQDEYVPEDSKVIEVFRKFKDERYKILFKLLAFSGIRLREALHLLRTFDSNKLITNDKIAKYPLGLDRGSKKSYYAYLPLEFSNELRRMELDEDAVSQYFAKKGLPAKYLRKWNYNFLILNGVPESVADFIQGRASITVGSMHYLAKVKQADEWYSRIISKLLNLFK</sequence>
<accession>D2RGV2</accession>
<dbReference type="Pfam" id="PF16795">
    <property type="entry name" value="Phage_integr_3"/>
    <property type="match status" value="1"/>
</dbReference>
<dbReference type="InterPro" id="IPR013762">
    <property type="entry name" value="Integrase-like_cat_sf"/>
</dbReference>
<reference evidence="3 4" key="1">
    <citation type="journal article" date="2010" name="Stand. Genomic Sci.">
        <title>Complete genome sequence of Archaeoglobus profundus type strain (AV18).</title>
        <authorList>
            <person name="von Jan M."/>
            <person name="Lapidus A."/>
            <person name="Del Rio T.G."/>
            <person name="Copeland A."/>
            <person name="Tice H."/>
            <person name="Cheng J.F."/>
            <person name="Lucas S."/>
            <person name="Chen F."/>
            <person name="Nolan M."/>
            <person name="Goodwin L."/>
            <person name="Han C."/>
            <person name="Pitluck S."/>
            <person name="Liolios K."/>
            <person name="Ivanova N."/>
            <person name="Mavromatis K."/>
            <person name="Ovchinnikova G."/>
            <person name="Chertkov O."/>
            <person name="Pati A."/>
            <person name="Chen A."/>
            <person name="Palaniappan K."/>
            <person name="Land M."/>
            <person name="Hauser L."/>
            <person name="Chang Y.J."/>
            <person name="Jeffries C.D."/>
            <person name="Saunders E."/>
            <person name="Brettin T."/>
            <person name="Detter J.C."/>
            <person name="Chain P."/>
            <person name="Eichinger K."/>
            <person name="Huber H."/>
            <person name="Spring S."/>
            <person name="Rohde M."/>
            <person name="Goker M."/>
            <person name="Wirth R."/>
            <person name="Woyke T."/>
            <person name="Bristow J."/>
            <person name="Eisen J.A."/>
            <person name="Markowitz V."/>
            <person name="Hugenholtz P."/>
            <person name="Kyrpides N.C."/>
            <person name="Klenk H.P."/>
        </authorList>
    </citation>
    <scope>NUCLEOTIDE SEQUENCE [LARGE SCALE GENOMIC DNA]</scope>
    <source>
        <strain evidence="4">DSM 5631 / JCM 9629 / NBRC 100127 / Av18</strain>
    </source>
</reference>
<gene>
    <name evidence="3" type="ordered locus">Arcpr_0461</name>
</gene>
<dbReference type="SUPFAM" id="SSF56349">
    <property type="entry name" value="DNA breaking-rejoining enzymes"/>
    <property type="match status" value="1"/>
</dbReference>
<dbReference type="eggNOG" id="arCOG01244">
    <property type="taxonomic scope" value="Archaea"/>
</dbReference>
<keyword evidence="1" id="KW-0233">DNA recombination</keyword>
<dbReference type="GO" id="GO:0015074">
    <property type="term" value="P:DNA integration"/>
    <property type="evidence" value="ECO:0007669"/>
    <property type="project" value="InterPro"/>
</dbReference>
<dbReference type="GO" id="GO:0003677">
    <property type="term" value="F:DNA binding"/>
    <property type="evidence" value="ECO:0007669"/>
    <property type="project" value="InterPro"/>
</dbReference>
<dbReference type="GeneID" id="25394445"/>
<dbReference type="STRING" id="572546.Arcpr_0461"/>
<dbReference type="RefSeq" id="WP_012939863.1">
    <property type="nucleotide sequence ID" value="NC_013741.1"/>
</dbReference>
<proteinExistence type="predicted"/>
<evidence type="ECO:0000256" key="1">
    <source>
        <dbReference type="ARBA" id="ARBA00023172"/>
    </source>
</evidence>
<evidence type="ECO:0000313" key="4">
    <source>
        <dbReference type="Proteomes" id="UP000001901"/>
    </source>
</evidence>
<keyword evidence="4" id="KW-1185">Reference proteome</keyword>
<name>D2RGV2_ARCPA</name>
<dbReference type="InterPro" id="IPR011010">
    <property type="entry name" value="DNA_brk_join_enz"/>
</dbReference>
<dbReference type="KEGG" id="apo:Arcpr_0461"/>
<dbReference type="OrthoDB" id="40845at2157"/>
<dbReference type="AlphaFoldDB" id="D2RGV2"/>
<protein>
    <recommendedName>
        <fullName evidence="2">Integrase SSV1 C-terminal domain-containing protein</fullName>
    </recommendedName>
</protein>
<evidence type="ECO:0000259" key="2">
    <source>
        <dbReference type="Pfam" id="PF16795"/>
    </source>
</evidence>
<dbReference type="Gene3D" id="1.10.443.10">
    <property type="entry name" value="Intergrase catalytic core"/>
    <property type="match status" value="1"/>
</dbReference>
<feature type="domain" description="Integrase SSV1 C-terminal" evidence="2">
    <location>
        <begin position="162"/>
        <end position="318"/>
    </location>
</feature>
<dbReference type="PaxDb" id="572546-Arcpr_0461"/>
<evidence type="ECO:0000313" key="3">
    <source>
        <dbReference type="EMBL" id="ADB57527.1"/>
    </source>
</evidence>
<dbReference type="EMBL" id="CP001857">
    <property type="protein sequence ID" value="ADB57527.1"/>
    <property type="molecule type" value="Genomic_DNA"/>
</dbReference>